<feature type="domain" description="C2H2-type" evidence="3">
    <location>
        <begin position="210"/>
        <end position="235"/>
    </location>
</feature>
<dbReference type="AlphaFoldDB" id="A0A146FGC1"/>
<dbReference type="RefSeq" id="XP_041549217.1">
    <property type="nucleotide sequence ID" value="XM_041682368.1"/>
</dbReference>
<dbReference type="PROSITE" id="PS50157">
    <property type="entry name" value="ZINC_FINGER_C2H2_2"/>
    <property type="match status" value="2"/>
</dbReference>
<evidence type="ECO:0000313" key="7">
    <source>
        <dbReference type="Proteomes" id="UP000661280"/>
    </source>
</evidence>
<accession>A0A146FGC1</accession>
<evidence type="ECO:0000259" key="3">
    <source>
        <dbReference type="PROSITE" id="PS50157"/>
    </source>
</evidence>
<organism evidence="5 6">
    <name type="scientific">Aspergillus kawachii</name>
    <name type="common">White koji mold</name>
    <name type="synonym">Aspergillus awamori var. kawachi</name>
    <dbReference type="NCBI Taxonomy" id="1069201"/>
    <lineage>
        <taxon>Eukaryota</taxon>
        <taxon>Fungi</taxon>
        <taxon>Dikarya</taxon>
        <taxon>Ascomycota</taxon>
        <taxon>Pezizomycotina</taxon>
        <taxon>Eurotiomycetes</taxon>
        <taxon>Eurotiomycetidae</taxon>
        <taxon>Eurotiales</taxon>
        <taxon>Aspergillaceae</taxon>
        <taxon>Aspergillus</taxon>
        <taxon>Aspergillus subgen. Circumdati</taxon>
    </lineage>
</organism>
<keyword evidence="1" id="KW-0863">Zinc-finger</keyword>
<dbReference type="Proteomes" id="UP000075230">
    <property type="component" value="Unassembled WGS sequence"/>
</dbReference>
<dbReference type="KEGG" id="aluc:AKAW2_81256S"/>
<evidence type="ECO:0000256" key="1">
    <source>
        <dbReference type="PROSITE-ProRule" id="PRU00042"/>
    </source>
</evidence>
<evidence type="ECO:0000313" key="4">
    <source>
        <dbReference type="EMBL" id="BCS05455.1"/>
    </source>
</evidence>
<reference evidence="5 6" key="1">
    <citation type="journal article" date="2016" name="DNA Res.">
        <title>Genome sequence of Aspergillus luchuensis NBRC 4314.</title>
        <authorList>
            <person name="Yamada O."/>
            <person name="Machida M."/>
            <person name="Hosoyama A."/>
            <person name="Goto M."/>
            <person name="Takahashi T."/>
            <person name="Futagami T."/>
            <person name="Yamagata Y."/>
            <person name="Takeuchi M."/>
            <person name="Kobayashi T."/>
            <person name="Koike H."/>
            <person name="Abe K."/>
            <person name="Asai K."/>
            <person name="Arita M."/>
            <person name="Fujita N."/>
            <person name="Fukuda K."/>
            <person name="Higa K."/>
            <person name="Horikawa H."/>
            <person name="Ishikawa T."/>
            <person name="Jinno K."/>
            <person name="Kato Y."/>
            <person name="Kirimura K."/>
            <person name="Mizutani O."/>
            <person name="Nakasone K."/>
            <person name="Sano M."/>
            <person name="Shiraishi Y."/>
            <person name="Tsukahara M."/>
            <person name="Gomi K."/>
        </authorList>
    </citation>
    <scope>NUCLEOTIDE SEQUENCE [LARGE SCALE GENOMIC DNA]</scope>
    <source>
        <strain evidence="5 6">RIB 2604</strain>
    </source>
</reference>
<dbReference type="GeneID" id="64966776"/>
<reference evidence="6" key="2">
    <citation type="submission" date="2016-02" db="EMBL/GenBank/DDBJ databases">
        <title>Genome sequencing of Aspergillus luchuensis NBRC 4314.</title>
        <authorList>
            <person name="Yamada O."/>
        </authorList>
    </citation>
    <scope>NUCLEOTIDE SEQUENCE [LARGE SCALE GENOMIC DNA]</scope>
    <source>
        <strain evidence="6">RIB 2604</strain>
    </source>
</reference>
<dbReference type="EMBL" id="AP024432">
    <property type="protein sequence ID" value="BCS05455.1"/>
    <property type="molecule type" value="Genomic_DNA"/>
</dbReference>
<dbReference type="PROSITE" id="PS00028">
    <property type="entry name" value="ZINC_FINGER_C2H2_1"/>
    <property type="match status" value="2"/>
</dbReference>
<dbReference type="VEuPathDB" id="FungiDB:ASPFODRAFT_65095"/>
<dbReference type="Pfam" id="PF00096">
    <property type="entry name" value="zf-C2H2"/>
    <property type="match status" value="2"/>
</dbReference>
<protein>
    <recommendedName>
        <fullName evidence="3">C2H2-type domain-containing protein</fullName>
    </recommendedName>
</protein>
<dbReference type="Proteomes" id="UP000661280">
    <property type="component" value="Chromosome 8"/>
</dbReference>
<evidence type="ECO:0000256" key="2">
    <source>
        <dbReference type="SAM" id="MobiDB-lite"/>
    </source>
</evidence>
<feature type="compositionally biased region" description="Polar residues" evidence="2">
    <location>
        <begin position="185"/>
        <end position="197"/>
    </location>
</feature>
<evidence type="ECO:0000313" key="6">
    <source>
        <dbReference type="Proteomes" id="UP000075230"/>
    </source>
</evidence>
<dbReference type="Gene3D" id="3.30.160.60">
    <property type="entry name" value="Classic Zinc Finger"/>
    <property type="match status" value="1"/>
</dbReference>
<name>A0A146FGC1_ASPKA</name>
<dbReference type="EMBL" id="BCWF01000018">
    <property type="protein sequence ID" value="GAT24897.1"/>
    <property type="molecule type" value="Genomic_DNA"/>
</dbReference>
<dbReference type="GO" id="GO:0008270">
    <property type="term" value="F:zinc ion binding"/>
    <property type="evidence" value="ECO:0007669"/>
    <property type="project" value="UniProtKB-KW"/>
</dbReference>
<proteinExistence type="predicted"/>
<gene>
    <name evidence="4" type="ORF">AKAW2_81256S</name>
    <name evidence="5" type="ORF">RIB2604_01807310</name>
</gene>
<feature type="domain" description="C2H2-type" evidence="3">
    <location>
        <begin position="243"/>
        <end position="271"/>
    </location>
</feature>
<dbReference type="InterPro" id="IPR036236">
    <property type="entry name" value="Znf_C2H2_sf"/>
</dbReference>
<dbReference type="InterPro" id="IPR013087">
    <property type="entry name" value="Znf_C2H2_type"/>
</dbReference>
<dbReference type="SUPFAM" id="SSF57667">
    <property type="entry name" value="beta-beta-alpha zinc fingers"/>
    <property type="match status" value="1"/>
</dbReference>
<feature type="compositionally biased region" description="Polar residues" evidence="2">
    <location>
        <begin position="45"/>
        <end position="62"/>
    </location>
</feature>
<evidence type="ECO:0000313" key="5">
    <source>
        <dbReference type="EMBL" id="GAT24897.1"/>
    </source>
</evidence>
<reference evidence="4" key="3">
    <citation type="submission" date="2021-01" db="EMBL/GenBank/DDBJ databases">
        <authorList>
            <consortium name="Aspergillus luchuensis mut. kawachii IFO 4304 genome sequencing consortium"/>
            <person name="Kazuki M."/>
            <person name="Futagami T."/>
        </authorList>
    </citation>
    <scope>NUCLEOTIDE SEQUENCE</scope>
    <source>
        <strain evidence="4">IFO 4308</strain>
    </source>
</reference>
<keyword evidence="1" id="KW-0862">Zinc</keyword>
<feature type="region of interest" description="Disordered" evidence="2">
    <location>
        <begin position="166"/>
        <end position="204"/>
    </location>
</feature>
<dbReference type="SMART" id="SM00355">
    <property type="entry name" value="ZnF_C2H2"/>
    <property type="match status" value="2"/>
</dbReference>
<feature type="compositionally biased region" description="Basic and acidic residues" evidence="2">
    <location>
        <begin position="173"/>
        <end position="183"/>
    </location>
</feature>
<sequence>MPPTIPHSDGDTSPCQDYLNRVGAPRFDPFATIASGADDQEFDHSGTTNIDHSSAHTTTSWSLPGISPDRTFTGPDTSNPLVLPFGTIHDYDECTLSCTPDWAASGCIDPSALAETTDNWPMDDVAHENPTPASQSVSLTPGNIDDHEEGTVSCTPDWAASACIGQSSSAETTDNRPMDDVAHENPTNGLQPVSPSQGGHHETSCKPARHLCLEANCGKSFSTRSDLKRHVSTVHNMTPGSRVPCTDCHKTYTRKDNMMDHYRKKHGDPNDANASK</sequence>
<keyword evidence="1" id="KW-0479">Metal-binding</keyword>
<feature type="region of interest" description="Disordered" evidence="2">
    <location>
        <begin position="38"/>
        <end position="75"/>
    </location>
</feature>
<keyword evidence="7" id="KW-1185">Reference proteome</keyword>
<dbReference type="OrthoDB" id="4476322at2759"/>
<reference evidence="4" key="4">
    <citation type="submission" date="2021-02" db="EMBL/GenBank/DDBJ databases">
        <title>Aspergillus luchuensis mut. kawachii IFO 4304 genome sequence.</title>
        <authorList>
            <person name="Mori K."/>
            <person name="Kadooka C."/>
            <person name="Goto M."/>
            <person name="Futagami T."/>
        </authorList>
    </citation>
    <scope>NUCLEOTIDE SEQUENCE</scope>
    <source>
        <strain evidence="4">IFO 4308</strain>
    </source>
</reference>